<dbReference type="InterPro" id="IPR035925">
    <property type="entry name" value="BSD_dom_sf"/>
</dbReference>
<organism evidence="5">
    <name type="scientific">Hydatigena taeniaeformis</name>
    <name type="common">Feline tapeworm</name>
    <name type="synonym">Taenia taeniaeformis</name>
    <dbReference type="NCBI Taxonomy" id="6205"/>
    <lineage>
        <taxon>Eukaryota</taxon>
        <taxon>Metazoa</taxon>
        <taxon>Spiralia</taxon>
        <taxon>Lophotrochozoa</taxon>
        <taxon>Platyhelminthes</taxon>
        <taxon>Cestoda</taxon>
        <taxon>Eucestoda</taxon>
        <taxon>Cyclophyllidea</taxon>
        <taxon>Taeniidae</taxon>
        <taxon>Hydatigera</taxon>
    </lineage>
</organism>
<dbReference type="Pfam" id="PF03909">
    <property type="entry name" value="BSD"/>
    <property type="match status" value="1"/>
</dbReference>
<dbReference type="GO" id="GO:0005794">
    <property type="term" value="C:Golgi apparatus"/>
    <property type="evidence" value="ECO:0007669"/>
    <property type="project" value="TreeGrafter"/>
</dbReference>
<gene>
    <name evidence="3" type="ORF">TTAC_LOCUS7371</name>
</gene>
<dbReference type="InterPro" id="IPR051494">
    <property type="entry name" value="BSD_domain-containing"/>
</dbReference>
<evidence type="ECO:0000259" key="2">
    <source>
        <dbReference type="PROSITE" id="PS50858"/>
    </source>
</evidence>
<dbReference type="OrthoDB" id="47923at2759"/>
<dbReference type="Gene3D" id="1.10.3970.10">
    <property type="entry name" value="BSD domain"/>
    <property type="match status" value="1"/>
</dbReference>
<dbReference type="GO" id="GO:0005634">
    <property type="term" value="C:nucleus"/>
    <property type="evidence" value="ECO:0007669"/>
    <property type="project" value="TreeGrafter"/>
</dbReference>
<keyword evidence="4" id="KW-1185">Reference proteome</keyword>
<dbReference type="WBParaSite" id="TTAC_0000738601-mRNA-1">
    <property type="protein sequence ID" value="TTAC_0000738601-mRNA-1"/>
    <property type="gene ID" value="TTAC_0000738601"/>
</dbReference>
<dbReference type="GO" id="GO:0048172">
    <property type="term" value="P:regulation of short-term neuronal synaptic plasticity"/>
    <property type="evidence" value="ECO:0007669"/>
    <property type="project" value="TreeGrafter"/>
</dbReference>
<proteinExistence type="predicted"/>
<dbReference type="SMART" id="SM00751">
    <property type="entry name" value="BSD"/>
    <property type="match status" value="1"/>
</dbReference>
<feature type="compositionally biased region" description="Polar residues" evidence="1">
    <location>
        <begin position="231"/>
        <end position="245"/>
    </location>
</feature>
<dbReference type="EMBL" id="UYWX01020366">
    <property type="protein sequence ID" value="VDM31740.1"/>
    <property type="molecule type" value="Genomic_DNA"/>
</dbReference>
<reference evidence="3 4" key="2">
    <citation type="submission" date="2018-11" db="EMBL/GenBank/DDBJ databases">
        <authorList>
            <consortium name="Pathogen Informatics"/>
        </authorList>
    </citation>
    <scope>NUCLEOTIDE SEQUENCE [LARGE SCALE GENOMIC DNA]</scope>
</reference>
<sequence>MLSSLRSYLSARFFSESTDAQLSEASGTELENHLQKDGNIHTPDKDATFVVGLKDIVSFAVESSTKFADELKTTAKQISEKITSSAPFVEFDRAQSDFVSAKNKEELNVDGAISSPNFIFSSDATGSDEIDSQRRQRVKEQILRLSLEEQNFLRPPPHGSCFQWNHQLARQYTPIAVALLKEDANLAALRFRLVPRRVNEDDFWRNYFYRVSLICQSEDLPSETVPFISKPVTSEGTKPSNQHSDQQTKAEAEKGTGNGSTISEEGHLKQNLSPPLSSPIALSLASGKLRSSDLVILSSLNVADLSVDLIEAELMLEGSELESSVAIDDNMEREILAELNDLEE</sequence>
<reference evidence="5" key="1">
    <citation type="submission" date="2017-02" db="UniProtKB">
        <authorList>
            <consortium name="WormBaseParasite"/>
        </authorList>
    </citation>
    <scope>IDENTIFICATION</scope>
</reference>
<dbReference type="InterPro" id="IPR005607">
    <property type="entry name" value="BSD_dom"/>
</dbReference>
<evidence type="ECO:0000313" key="5">
    <source>
        <dbReference type="WBParaSite" id="TTAC_0000738601-mRNA-1"/>
    </source>
</evidence>
<accession>A0A0R3X286</accession>
<evidence type="ECO:0000313" key="4">
    <source>
        <dbReference type="Proteomes" id="UP000274429"/>
    </source>
</evidence>
<name>A0A0R3X286_HYDTA</name>
<evidence type="ECO:0000313" key="3">
    <source>
        <dbReference type="EMBL" id="VDM31740.1"/>
    </source>
</evidence>
<dbReference type="AlphaFoldDB" id="A0A0R3X286"/>
<protein>
    <submittedName>
        <fullName evidence="5">BSD domain-containing protein</fullName>
    </submittedName>
</protein>
<dbReference type="PANTHER" id="PTHR16019:SF6">
    <property type="entry name" value="SYNAPSE-ASSOCIATED PROTEIN 1"/>
    <property type="match status" value="1"/>
</dbReference>
<feature type="domain" description="BSD" evidence="2">
    <location>
        <begin position="175"/>
        <end position="215"/>
    </location>
</feature>
<dbReference type="PANTHER" id="PTHR16019">
    <property type="entry name" value="SYNAPSE-ASSOCIATED PROTEIN"/>
    <property type="match status" value="1"/>
</dbReference>
<dbReference type="STRING" id="6205.A0A0R3X286"/>
<dbReference type="Proteomes" id="UP000274429">
    <property type="component" value="Unassembled WGS sequence"/>
</dbReference>
<evidence type="ECO:0000256" key="1">
    <source>
        <dbReference type="SAM" id="MobiDB-lite"/>
    </source>
</evidence>
<dbReference type="SUPFAM" id="SSF140383">
    <property type="entry name" value="BSD domain-like"/>
    <property type="match status" value="1"/>
</dbReference>
<dbReference type="PROSITE" id="PS50858">
    <property type="entry name" value="BSD"/>
    <property type="match status" value="1"/>
</dbReference>
<feature type="region of interest" description="Disordered" evidence="1">
    <location>
        <begin position="226"/>
        <end position="274"/>
    </location>
</feature>
<dbReference type="GO" id="GO:0038203">
    <property type="term" value="P:TORC2 signaling"/>
    <property type="evidence" value="ECO:0007669"/>
    <property type="project" value="TreeGrafter"/>
</dbReference>